<dbReference type="InterPro" id="IPR005519">
    <property type="entry name" value="Acid_phosphat_B-like"/>
</dbReference>
<evidence type="ECO:0000313" key="3">
    <source>
        <dbReference type="EMBL" id="WRQ86680.1"/>
    </source>
</evidence>
<dbReference type="InterPro" id="IPR014403">
    <property type="entry name" value="APS1/VSP"/>
</dbReference>
<organism evidence="3 4">
    <name type="scientific">Actomonas aquatica</name>
    <dbReference type="NCBI Taxonomy" id="2866162"/>
    <lineage>
        <taxon>Bacteria</taxon>
        <taxon>Pseudomonadati</taxon>
        <taxon>Verrucomicrobiota</taxon>
        <taxon>Opitutia</taxon>
        <taxon>Opitutales</taxon>
        <taxon>Opitutaceae</taxon>
        <taxon>Actomonas</taxon>
    </lineage>
</organism>
<dbReference type="EMBL" id="CP139781">
    <property type="protein sequence ID" value="WRQ86680.1"/>
    <property type="molecule type" value="Genomic_DNA"/>
</dbReference>
<keyword evidence="1" id="KW-0732">Signal</keyword>
<dbReference type="Proteomes" id="UP000738431">
    <property type="component" value="Chromosome"/>
</dbReference>
<dbReference type="RefSeq" id="WP_225919395.1">
    <property type="nucleotide sequence ID" value="NZ_CP139781.1"/>
</dbReference>
<accession>A0ABZ1C4V7</accession>
<evidence type="ECO:0000313" key="4">
    <source>
        <dbReference type="Proteomes" id="UP000738431"/>
    </source>
</evidence>
<name>A0ABZ1C4V7_9BACT</name>
<reference evidence="3 4" key="2">
    <citation type="submission" date="2023-12" db="EMBL/GenBank/DDBJ databases">
        <title>Description of an unclassified Opitutus bacterium of Verrucomicrobiota.</title>
        <authorList>
            <person name="Zhang D.-F."/>
        </authorList>
    </citation>
    <scope>NUCLEOTIDE SEQUENCE [LARGE SCALE GENOMIC DNA]</scope>
    <source>
        <strain evidence="3 4">WL0086</strain>
    </source>
</reference>
<sequence length="209" mass="23063">MFLLLAGVAAAEAPLNLTRAKAAVRAYYDTGAYHADVQAVADAATAWLEERVAARTADERLAMVFDIDETVLSNYQQMVSQDFGYVPVAWEQWVEQGTAAPLEPVRAVYRRARELGVAVIFLTGRSHDAEREGTLLNLERTGMTDYEQIIFKSDEDTAPTAAERKAARRAQLEAKGWTIIASIGDQESDLAGGHAEKLFKLPNPFYEIP</sequence>
<dbReference type="Gene3D" id="3.40.50.1000">
    <property type="entry name" value="HAD superfamily/HAD-like"/>
    <property type="match status" value="1"/>
</dbReference>
<gene>
    <name evidence="3" type="ORF">K1X11_017850</name>
</gene>
<evidence type="ECO:0000256" key="2">
    <source>
        <dbReference type="ARBA" id="ARBA00023180"/>
    </source>
</evidence>
<dbReference type="InterPro" id="IPR036412">
    <property type="entry name" value="HAD-like_sf"/>
</dbReference>
<dbReference type="Pfam" id="PF03767">
    <property type="entry name" value="Acid_phosphat_B"/>
    <property type="match status" value="1"/>
</dbReference>
<evidence type="ECO:0000256" key="1">
    <source>
        <dbReference type="ARBA" id="ARBA00022729"/>
    </source>
</evidence>
<reference evidence="3 4" key="1">
    <citation type="submission" date="2021-08" db="EMBL/GenBank/DDBJ databases">
        <authorList>
            <person name="Zhang D."/>
            <person name="Zhang A."/>
            <person name="Wang L."/>
        </authorList>
    </citation>
    <scope>NUCLEOTIDE SEQUENCE [LARGE SCALE GENOMIC DNA]</scope>
    <source>
        <strain evidence="3 4">WL0086</strain>
    </source>
</reference>
<dbReference type="PIRSF" id="PIRSF002674">
    <property type="entry name" value="VSP"/>
    <property type="match status" value="1"/>
</dbReference>
<dbReference type="InterPro" id="IPR023214">
    <property type="entry name" value="HAD_sf"/>
</dbReference>
<proteinExistence type="predicted"/>
<keyword evidence="2" id="KW-0325">Glycoprotein</keyword>
<protein>
    <submittedName>
        <fullName evidence="3">HAD family acid phosphatase</fullName>
    </submittedName>
</protein>
<dbReference type="SUPFAM" id="SSF56784">
    <property type="entry name" value="HAD-like"/>
    <property type="match status" value="1"/>
</dbReference>
<dbReference type="PANTHER" id="PTHR31284:SF10">
    <property type="entry name" value="ACID PHOSPHATASE-LIKE PROTEIN"/>
    <property type="match status" value="1"/>
</dbReference>
<dbReference type="PANTHER" id="PTHR31284">
    <property type="entry name" value="ACID PHOSPHATASE-LIKE PROTEIN"/>
    <property type="match status" value="1"/>
</dbReference>
<keyword evidence="4" id="KW-1185">Reference proteome</keyword>